<dbReference type="HOGENOM" id="CLU_413004_0_0_1"/>
<dbReference type="Gramene" id="LPERR07G22670.1">
    <property type="protein sequence ID" value="LPERR07G22670.1"/>
    <property type="gene ID" value="LPERR07G22670"/>
</dbReference>
<dbReference type="Pfam" id="PF21032">
    <property type="entry name" value="PROPPIN"/>
    <property type="match status" value="1"/>
</dbReference>
<reference evidence="5 6" key="1">
    <citation type="submission" date="2012-08" db="EMBL/GenBank/DDBJ databases">
        <title>Oryza genome evolution.</title>
        <authorList>
            <person name="Wing R.A."/>
        </authorList>
    </citation>
    <scope>NUCLEOTIDE SEQUENCE</scope>
</reference>
<name>A0A0D9X2R8_9ORYZ</name>
<dbReference type="Gene3D" id="2.130.10.10">
    <property type="entry name" value="YVTN repeat-like/Quinoprotein amine dehydrogenase"/>
    <property type="match status" value="2"/>
</dbReference>
<dbReference type="GO" id="GO:0034045">
    <property type="term" value="C:phagophore assembly site membrane"/>
    <property type="evidence" value="ECO:0007669"/>
    <property type="project" value="UniProtKB-SubCell"/>
</dbReference>
<dbReference type="SUPFAM" id="SSF50978">
    <property type="entry name" value="WD40 repeat-like"/>
    <property type="match status" value="1"/>
</dbReference>
<dbReference type="PANTHER" id="PTHR11227">
    <property type="entry name" value="WD-REPEAT PROTEIN INTERACTING WITH PHOSPHOINOSIDES WIPI -RELATED"/>
    <property type="match status" value="1"/>
</dbReference>
<evidence type="ECO:0000256" key="1">
    <source>
        <dbReference type="ARBA" id="ARBA00004623"/>
    </source>
</evidence>
<proteinExistence type="inferred from homology"/>
<dbReference type="SUPFAM" id="SSF117289">
    <property type="entry name" value="Nucleoporin domain"/>
    <property type="match status" value="1"/>
</dbReference>
<dbReference type="InterPro" id="IPR015943">
    <property type="entry name" value="WD40/YVTN_repeat-like_dom_sf"/>
</dbReference>
<evidence type="ECO:0000313" key="5">
    <source>
        <dbReference type="EnsemblPlants" id="LPERR07G22670.1"/>
    </source>
</evidence>
<keyword evidence="6" id="KW-1185">Reference proteome</keyword>
<sequence length="604" mass="64852">MTATSSAAAGESSPPPLVNLGFNPSSTSFLAATATSLRVFSCFNSLHKVKDKDIVNVEISNNGGGGGGGWEVSMADIYNEAFAAVVFRRREHAVDGSITGFTDKICFWVVPNGRMYQMGKDLPFDGAVRGIRLTGEYMAVAGDDRTALYEIPHHGSPPKKVKVVETAANPLGLAAVAQPDGNARFVMVSPQKMKGMLQVHRLGEDHVYVRAHCSAVAAFEISADGRLLATAGKKGTLVRVFDTTDGKVLQEWRCCDTLNLCGLYEEKCNAKPGEITAAAAGDGLHDQINRSTTTTCAVARRVAADDARFVVKRFRPGSHNYESHYDSEQINVDAGDVKAVHVHRDKTVVVHARRIDVFGVGVDGAGKEKAAAAAVLQKRVETGENPGGVCAVSPCSAFAFACPGKNAGELRVERWAGDGFAPPLDVAAHRSCLAGIALSWDGLLVATASVKGTILRVFRVADGVLLQEASVDRADIHSIVFSSDSKWLAVSSDKGTVHVFDINVELGSTSKTSGQDASESPTSKSANQGYLSYMKGYVLPKYFKSEKSFAQFHLPKSNRYLVAFGTQPNTVLIIGMDGNFYRCQFDPIEPGEMKQIEYTNFLHM</sequence>
<dbReference type="EnsemblPlants" id="LPERR07G22670.1">
    <property type="protein sequence ID" value="LPERR07G22670.1"/>
    <property type="gene ID" value="LPERR07G22670"/>
</dbReference>
<dbReference type="SMART" id="SM00320">
    <property type="entry name" value="WD40"/>
    <property type="match status" value="3"/>
</dbReference>
<evidence type="ECO:0000256" key="3">
    <source>
        <dbReference type="ARBA" id="ARBA00022737"/>
    </source>
</evidence>
<protein>
    <recommendedName>
        <fullName evidence="7">Anaphase-promoting complex subunit 4 WD40 domain-containing protein</fullName>
    </recommendedName>
</protein>
<dbReference type="eggNOG" id="KOG2111">
    <property type="taxonomic scope" value="Eukaryota"/>
</dbReference>
<evidence type="ECO:0000256" key="4">
    <source>
        <dbReference type="ARBA" id="ARBA00025740"/>
    </source>
</evidence>
<comment type="subcellular location">
    <subcellularLocation>
        <location evidence="1">Preautophagosomal structure membrane</location>
        <topology evidence="1">Peripheral membrane protein</topology>
    </subcellularLocation>
</comment>
<accession>A0A0D9X2R8</accession>
<reference evidence="5" key="3">
    <citation type="submission" date="2015-04" db="UniProtKB">
        <authorList>
            <consortium name="EnsemblPlants"/>
        </authorList>
    </citation>
    <scope>IDENTIFICATION</scope>
</reference>
<dbReference type="STRING" id="77586.A0A0D9X2R8"/>
<comment type="similarity">
    <text evidence="4">Belongs to the WD repeat PROPPIN family.</text>
</comment>
<evidence type="ECO:0000256" key="2">
    <source>
        <dbReference type="ARBA" id="ARBA00022574"/>
    </source>
</evidence>
<dbReference type="InterPro" id="IPR048720">
    <property type="entry name" value="PROPPIN"/>
</dbReference>
<dbReference type="AlphaFoldDB" id="A0A0D9X2R8"/>
<organism evidence="5 6">
    <name type="scientific">Leersia perrieri</name>
    <dbReference type="NCBI Taxonomy" id="77586"/>
    <lineage>
        <taxon>Eukaryota</taxon>
        <taxon>Viridiplantae</taxon>
        <taxon>Streptophyta</taxon>
        <taxon>Embryophyta</taxon>
        <taxon>Tracheophyta</taxon>
        <taxon>Spermatophyta</taxon>
        <taxon>Magnoliopsida</taxon>
        <taxon>Liliopsida</taxon>
        <taxon>Poales</taxon>
        <taxon>Poaceae</taxon>
        <taxon>BOP clade</taxon>
        <taxon>Oryzoideae</taxon>
        <taxon>Oryzeae</taxon>
        <taxon>Oryzinae</taxon>
        <taxon>Leersia</taxon>
    </lineage>
</organism>
<evidence type="ECO:0008006" key="7">
    <source>
        <dbReference type="Google" id="ProtNLM"/>
    </source>
</evidence>
<dbReference type="InterPro" id="IPR001680">
    <property type="entry name" value="WD40_rpt"/>
</dbReference>
<evidence type="ECO:0000313" key="6">
    <source>
        <dbReference type="Proteomes" id="UP000032180"/>
    </source>
</evidence>
<reference evidence="6" key="2">
    <citation type="submission" date="2013-12" db="EMBL/GenBank/DDBJ databases">
        <authorList>
            <person name="Yu Y."/>
            <person name="Lee S."/>
            <person name="de Baynast K."/>
            <person name="Wissotski M."/>
            <person name="Liu L."/>
            <person name="Talag J."/>
            <person name="Goicoechea J."/>
            <person name="Angelova A."/>
            <person name="Jetty R."/>
            <person name="Kudrna D."/>
            <person name="Golser W."/>
            <person name="Rivera L."/>
            <person name="Zhang J."/>
            <person name="Wing R."/>
        </authorList>
    </citation>
    <scope>NUCLEOTIDE SEQUENCE</scope>
</reference>
<dbReference type="Proteomes" id="UP000032180">
    <property type="component" value="Chromosome 7"/>
</dbReference>
<keyword evidence="2" id="KW-0853">WD repeat</keyword>
<dbReference type="InterPro" id="IPR036322">
    <property type="entry name" value="WD40_repeat_dom_sf"/>
</dbReference>
<keyword evidence="3" id="KW-0677">Repeat</keyword>